<dbReference type="PANTHER" id="PTHR34835">
    <property type="entry name" value="OS07G0283600 PROTEIN-RELATED"/>
    <property type="match status" value="1"/>
</dbReference>
<dbReference type="Proteomes" id="UP000623129">
    <property type="component" value="Unassembled WGS sequence"/>
</dbReference>
<feature type="region of interest" description="Disordered" evidence="1">
    <location>
        <begin position="677"/>
        <end position="702"/>
    </location>
</feature>
<name>A0A833VDT3_9POAL</name>
<evidence type="ECO:0000256" key="1">
    <source>
        <dbReference type="SAM" id="MobiDB-lite"/>
    </source>
</evidence>
<dbReference type="EMBL" id="SWLB01000008">
    <property type="protein sequence ID" value="KAF3335216.1"/>
    <property type="molecule type" value="Genomic_DNA"/>
</dbReference>
<dbReference type="OrthoDB" id="684301at2759"/>
<accession>A0A833VDT3</accession>
<evidence type="ECO:0000313" key="2">
    <source>
        <dbReference type="EMBL" id="KAF3335216.1"/>
    </source>
</evidence>
<evidence type="ECO:0000313" key="3">
    <source>
        <dbReference type="Proteomes" id="UP000623129"/>
    </source>
</evidence>
<organism evidence="2 3">
    <name type="scientific">Carex littledalei</name>
    <dbReference type="NCBI Taxonomy" id="544730"/>
    <lineage>
        <taxon>Eukaryota</taxon>
        <taxon>Viridiplantae</taxon>
        <taxon>Streptophyta</taxon>
        <taxon>Embryophyta</taxon>
        <taxon>Tracheophyta</taxon>
        <taxon>Spermatophyta</taxon>
        <taxon>Magnoliopsida</taxon>
        <taxon>Liliopsida</taxon>
        <taxon>Poales</taxon>
        <taxon>Cyperaceae</taxon>
        <taxon>Cyperoideae</taxon>
        <taxon>Cariceae</taxon>
        <taxon>Carex</taxon>
        <taxon>Carex subgen. Euthyceras</taxon>
    </lineage>
</organism>
<sequence>MPPRIATPPRRIASISASHRVCASNQTKSIDCIEASEAACLLTKLLDAFDPDNKVFMICGEAVPFTVRDVGVALGLQTEGSVIDLQSNDKRVRLSDCYTRFHKDYFGTKNEVTRKSLQEILKRLACAEGCKKSDDFVALMVLFLFWSGAESTSITLLMAASPAEEQIHGENMPLTIATRPWSFTDTGDQEEEEEEEDEEGAPPIGEDPEDEEEDEEEEKEDEEVTDTGDQEEEEEGPPRRRPRVLVVVVVVVLESSSPRLAPPPNPMPPRIATSPRCIASISASHRVCASNQTKSIDCIEASEADLIKFQLMAIERTSTCHPKTLVKFFERDIAPIMKEDQRTKLNETPFAHLLCMPPANISACLLTKLLDAFDPDNKVFMICGEAVPFTVRDVGVALGLQTEGSVIDLHPNDKRVRLSDCYTRFHKDYFGTKNEVTRKSLQEILKRLACAEGCTKSDDFVALMVLYIFSTVLFPRSNKLVTTSLIPYLTKIKHLKDLWNFNWTRLVHQEMMVLLVSAHLDSTQNIGGCTLAVLISFLERCRVDKYHIADCNWPKYHNWNIRHMSLTKEKAEKEIFDKIIKGQIRKDELPLTSYECRHLEKGCRPELVRVNSPDPVMEKIRGKRKRRRRSANEEERVEDGMSYFYPRRRRPRDLVVLESSSSSCPRVLVVLVVESPSSCSSSSSSSSSSTSFSNSRRPRRRR</sequence>
<feature type="region of interest" description="Disordered" evidence="1">
    <location>
        <begin position="171"/>
        <end position="240"/>
    </location>
</feature>
<keyword evidence="3" id="KW-1185">Reference proteome</keyword>
<dbReference type="AlphaFoldDB" id="A0A833VDT3"/>
<feature type="region of interest" description="Disordered" evidence="1">
    <location>
        <begin position="619"/>
        <end position="638"/>
    </location>
</feature>
<protein>
    <submittedName>
        <fullName evidence="2">Uncharacterized protein</fullName>
    </submittedName>
</protein>
<comment type="caution">
    <text evidence="2">The sequence shown here is derived from an EMBL/GenBank/DDBJ whole genome shotgun (WGS) entry which is preliminary data.</text>
</comment>
<reference evidence="2" key="1">
    <citation type="submission" date="2020-01" db="EMBL/GenBank/DDBJ databases">
        <title>Genome sequence of Kobresia littledalei, the first chromosome-level genome in the family Cyperaceae.</title>
        <authorList>
            <person name="Qu G."/>
        </authorList>
    </citation>
    <scope>NUCLEOTIDE SEQUENCE</scope>
    <source>
        <strain evidence="2">C.B.Clarke</strain>
        <tissue evidence="2">Leaf</tissue>
    </source>
</reference>
<feature type="compositionally biased region" description="Low complexity" evidence="1">
    <location>
        <begin position="677"/>
        <end position="695"/>
    </location>
</feature>
<proteinExistence type="predicted"/>
<feature type="compositionally biased region" description="Acidic residues" evidence="1">
    <location>
        <begin position="187"/>
        <end position="235"/>
    </location>
</feature>
<gene>
    <name evidence="2" type="ORF">FCM35_KLT19723</name>
</gene>